<dbReference type="Proteomes" id="UP001056201">
    <property type="component" value="Chromosome 2"/>
</dbReference>
<protein>
    <submittedName>
        <fullName evidence="1">Uncharacterized protein</fullName>
    </submittedName>
</protein>
<proteinExistence type="predicted"/>
<sequence>MESAFKTSSHRLPLLLQAVDSNYNARNHPERGQALFAAVWFPTSTWGILCNNTHATLVCREALEALQEQKTRSDETVAHLASLFAVTPVTLHRQLDESFYDRVLRRQ</sequence>
<organism evidence="1 2">
    <name type="scientific">Aquincola tertiaricarbonis</name>
    <dbReference type="NCBI Taxonomy" id="391953"/>
    <lineage>
        <taxon>Bacteria</taxon>
        <taxon>Pseudomonadati</taxon>
        <taxon>Pseudomonadota</taxon>
        <taxon>Betaproteobacteria</taxon>
        <taxon>Burkholderiales</taxon>
        <taxon>Sphaerotilaceae</taxon>
        <taxon>Aquincola</taxon>
    </lineage>
</organism>
<name>A0ABY4SDQ9_AQUTE</name>
<accession>A0ABY4SDQ9</accession>
<dbReference type="EMBL" id="CP097636">
    <property type="protein sequence ID" value="URI10047.1"/>
    <property type="molecule type" value="Genomic_DNA"/>
</dbReference>
<gene>
    <name evidence="1" type="ORF">MW290_31425</name>
</gene>
<dbReference type="RefSeq" id="WP_250198256.1">
    <property type="nucleotide sequence ID" value="NZ_CP097636.1"/>
</dbReference>
<keyword evidence="2" id="KW-1185">Reference proteome</keyword>
<reference evidence="1" key="1">
    <citation type="submission" date="2022-05" db="EMBL/GenBank/DDBJ databases">
        <title>An RpoN-dependent PEP-CTERM gene is involved in floc formation of an Aquincola tertiaricarbonis strain.</title>
        <authorList>
            <person name="Qiu D."/>
            <person name="Xia M."/>
        </authorList>
    </citation>
    <scope>NUCLEOTIDE SEQUENCE</scope>
    <source>
        <strain evidence="1">RN12</strain>
    </source>
</reference>
<evidence type="ECO:0000313" key="1">
    <source>
        <dbReference type="EMBL" id="URI10047.1"/>
    </source>
</evidence>
<evidence type="ECO:0000313" key="2">
    <source>
        <dbReference type="Proteomes" id="UP001056201"/>
    </source>
</evidence>